<feature type="binding site" evidence="11">
    <location>
        <position position="231"/>
    </location>
    <ligand>
        <name>[2Fe-2S] cluster</name>
        <dbReference type="ChEBI" id="CHEBI:190135"/>
    </ligand>
</feature>
<evidence type="ECO:0000256" key="6">
    <source>
        <dbReference type="ARBA" id="ARBA00022827"/>
    </source>
</evidence>
<evidence type="ECO:0000256" key="4">
    <source>
        <dbReference type="ARBA" id="ARBA00022714"/>
    </source>
</evidence>
<evidence type="ECO:0000256" key="5">
    <source>
        <dbReference type="ARBA" id="ARBA00022723"/>
    </source>
</evidence>
<keyword evidence="9 11" id="KW-0411">Iron-sulfur</keyword>
<dbReference type="InterPro" id="IPR050353">
    <property type="entry name" value="PyrK_electron_transfer"/>
</dbReference>
<evidence type="ECO:0000256" key="11">
    <source>
        <dbReference type="PIRSR" id="PIRSR006816-2"/>
    </source>
</evidence>
<evidence type="ECO:0000256" key="10">
    <source>
        <dbReference type="ARBA" id="ARBA00034078"/>
    </source>
</evidence>
<dbReference type="AlphaFoldDB" id="A0A7L9FIH7"/>
<protein>
    <submittedName>
        <fullName evidence="13">Dihydroorotate dehydrogenase electron transfer subunit</fullName>
    </submittedName>
</protein>
<dbReference type="Gene3D" id="2.40.30.10">
    <property type="entry name" value="Translation factors"/>
    <property type="match status" value="1"/>
</dbReference>
<dbReference type="InterPro" id="IPR017938">
    <property type="entry name" value="Riboflavin_synthase-like_b-brl"/>
</dbReference>
<feature type="binding site" evidence="11">
    <location>
        <position position="218"/>
    </location>
    <ligand>
        <name>[2Fe-2S] cluster</name>
        <dbReference type="ChEBI" id="CHEBI:190135"/>
    </ligand>
</feature>
<keyword evidence="7" id="KW-0249">Electron transport</keyword>
<dbReference type="InterPro" id="IPR017927">
    <property type="entry name" value="FAD-bd_FR_type"/>
</dbReference>
<organism evidence="13 14">
    <name type="scientific">Infirmifilum lucidum</name>
    <dbReference type="NCBI Taxonomy" id="2776706"/>
    <lineage>
        <taxon>Archaea</taxon>
        <taxon>Thermoproteota</taxon>
        <taxon>Thermoprotei</taxon>
        <taxon>Thermofilales</taxon>
        <taxon>Thermofilaceae</taxon>
        <taxon>Infirmifilum</taxon>
    </lineage>
</organism>
<dbReference type="GO" id="GO:0046872">
    <property type="term" value="F:metal ion binding"/>
    <property type="evidence" value="ECO:0007669"/>
    <property type="project" value="UniProtKB-KW"/>
</dbReference>
<feature type="binding site" evidence="11">
    <location>
        <position position="221"/>
    </location>
    <ligand>
        <name>[2Fe-2S] cluster</name>
        <dbReference type="ChEBI" id="CHEBI:190135"/>
    </ligand>
</feature>
<dbReference type="SUPFAM" id="SSF63380">
    <property type="entry name" value="Riboflavin synthase domain-like"/>
    <property type="match status" value="1"/>
</dbReference>
<dbReference type="SUPFAM" id="SSF52343">
    <property type="entry name" value="Ferredoxin reductase-like, C-terminal NADP-linked domain"/>
    <property type="match status" value="1"/>
</dbReference>
<dbReference type="Gene3D" id="3.40.50.80">
    <property type="entry name" value="Nucleotide-binding domain of ferredoxin-NADP reductase (FNR) module"/>
    <property type="match status" value="1"/>
</dbReference>
<dbReference type="PIRSF" id="PIRSF006816">
    <property type="entry name" value="Cyc3_hyd_g"/>
    <property type="match status" value="1"/>
</dbReference>
<comment type="cofactor">
    <cofactor evidence="10">
        <name>[2Fe-2S] cluster</name>
        <dbReference type="ChEBI" id="CHEBI:190135"/>
    </cofactor>
</comment>
<evidence type="ECO:0000313" key="14">
    <source>
        <dbReference type="Proteomes" id="UP000594121"/>
    </source>
</evidence>
<dbReference type="Gene3D" id="2.10.240.10">
    <property type="entry name" value="Dihydroorotate dehydrogenase, electron transfer subunit"/>
    <property type="match status" value="1"/>
</dbReference>
<dbReference type="GO" id="GO:0006221">
    <property type="term" value="P:pyrimidine nucleotide biosynthetic process"/>
    <property type="evidence" value="ECO:0007669"/>
    <property type="project" value="InterPro"/>
</dbReference>
<dbReference type="GO" id="GO:0051537">
    <property type="term" value="F:2 iron, 2 sulfur cluster binding"/>
    <property type="evidence" value="ECO:0007669"/>
    <property type="project" value="UniProtKB-KW"/>
</dbReference>
<dbReference type="GO" id="GO:0016491">
    <property type="term" value="F:oxidoreductase activity"/>
    <property type="evidence" value="ECO:0007669"/>
    <property type="project" value="InterPro"/>
</dbReference>
<gene>
    <name evidence="13" type="ORF">IG193_01490</name>
</gene>
<evidence type="ECO:0000256" key="8">
    <source>
        <dbReference type="ARBA" id="ARBA00023004"/>
    </source>
</evidence>
<dbReference type="InterPro" id="IPR037117">
    <property type="entry name" value="Dihydroorotate_DH_ele_sf"/>
</dbReference>
<keyword evidence="3" id="KW-0285">Flavoprotein</keyword>
<dbReference type="RefSeq" id="WP_192819134.1">
    <property type="nucleotide sequence ID" value="NZ_CP062310.1"/>
</dbReference>
<dbReference type="PRINTS" id="PR00410">
    <property type="entry name" value="PHEHYDRXLASE"/>
</dbReference>
<evidence type="ECO:0000259" key="12">
    <source>
        <dbReference type="PROSITE" id="PS51384"/>
    </source>
</evidence>
<dbReference type="PROSITE" id="PS51384">
    <property type="entry name" value="FAD_FR"/>
    <property type="match status" value="1"/>
</dbReference>
<name>A0A7L9FIH7_9CREN</name>
<evidence type="ECO:0000256" key="9">
    <source>
        <dbReference type="ARBA" id="ARBA00023014"/>
    </source>
</evidence>
<proteinExistence type="inferred from homology"/>
<keyword evidence="4 11" id="KW-0001">2Fe-2S</keyword>
<comment type="cofactor">
    <cofactor evidence="11">
        <name>[2Fe-2S] cluster</name>
        <dbReference type="ChEBI" id="CHEBI:190135"/>
    </cofactor>
    <text evidence="11">Binds 1 [2Fe-2S] cluster per subunit.</text>
</comment>
<dbReference type="NCBIfam" id="NF000796">
    <property type="entry name" value="PRK00054.1-1"/>
    <property type="match status" value="1"/>
</dbReference>
<dbReference type="EMBL" id="CP062310">
    <property type="protein sequence ID" value="QOJ79162.1"/>
    <property type="molecule type" value="Genomic_DNA"/>
</dbReference>
<sequence>MHLRALVVESERVGSTTLLTLSVELSDPEPGQFVMLWVPGVGEIPLSVADYSDGNLLLAVTRKGRVTSYIYNEVRKGGKLYVRGPYGRPFTRPPPGSRALLVGGGSGVAPLNFLARKIREAGASCTAVLGYRTAEEVFLAGSFSRNCHTIVSTDDGSLGVRGLATDVASQLLSSNVFERIYACGPEPLIEKMLFLSTEKGLYFEASMERYMRCAVGVCGSCVLEPVGLRVCRDGPVFSGEVLKKVFHR</sequence>
<dbReference type="PANTHER" id="PTHR43513:SF3">
    <property type="entry name" value="DIHYDROOROTATE DEHYDROGENASE B (NAD(+)), ELECTRON TRANSFER SUBUNIT-RELATED"/>
    <property type="match status" value="1"/>
</dbReference>
<feature type="domain" description="FAD-binding FR-type" evidence="12">
    <location>
        <begin position="1"/>
        <end position="92"/>
    </location>
</feature>
<feature type="binding site" evidence="11">
    <location>
        <position position="213"/>
    </location>
    <ligand>
        <name>[2Fe-2S] cluster</name>
        <dbReference type="ChEBI" id="CHEBI:190135"/>
    </ligand>
</feature>
<keyword evidence="5 11" id="KW-0479">Metal-binding</keyword>
<reference evidence="13 14" key="1">
    <citation type="submission" date="2020-10" db="EMBL/GenBank/DDBJ databases">
        <title>Thermofilum lucidum 3507LT sp. nov. a novel member of Thermofilaceae family isolated from Chile hot spring, and proposal of description order Thermofilales.</title>
        <authorList>
            <person name="Zayulina K.S."/>
            <person name="Elcheninov A.G."/>
            <person name="Toshchakov S.V."/>
            <person name="Kublanov I.V."/>
        </authorList>
    </citation>
    <scope>NUCLEOTIDE SEQUENCE [LARGE SCALE GENOMIC DNA]</scope>
    <source>
        <strain evidence="13 14">3507LT</strain>
    </source>
</reference>
<evidence type="ECO:0000256" key="1">
    <source>
        <dbReference type="ARBA" id="ARBA00006422"/>
    </source>
</evidence>
<keyword evidence="14" id="KW-1185">Reference proteome</keyword>
<evidence type="ECO:0000256" key="3">
    <source>
        <dbReference type="ARBA" id="ARBA00022630"/>
    </source>
</evidence>
<dbReference type="PANTHER" id="PTHR43513">
    <property type="entry name" value="DIHYDROOROTATE DEHYDROGENASE B (NAD(+)), ELECTRON TRANSFER SUBUNIT"/>
    <property type="match status" value="1"/>
</dbReference>
<comment type="similarity">
    <text evidence="1">Belongs to the PyrK family.</text>
</comment>
<dbReference type="GO" id="GO:0050660">
    <property type="term" value="F:flavin adenine dinucleotide binding"/>
    <property type="evidence" value="ECO:0007669"/>
    <property type="project" value="InterPro"/>
</dbReference>
<dbReference type="InterPro" id="IPR012165">
    <property type="entry name" value="Cyt_c3_hydrogenase_gsu"/>
</dbReference>
<keyword evidence="8 11" id="KW-0408">Iron</keyword>
<evidence type="ECO:0000313" key="13">
    <source>
        <dbReference type="EMBL" id="QOJ79162.1"/>
    </source>
</evidence>
<accession>A0A7L9FIH7</accession>
<dbReference type="GeneID" id="59148528"/>
<keyword evidence="2" id="KW-0813">Transport</keyword>
<dbReference type="InParanoid" id="A0A7L9FIH7"/>
<evidence type="ECO:0000256" key="2">
    <source>
        <dbReference type="ARBA" id="ARBA00022448"/>
    </source>
</evidence>
<dbReference type="Proteomes" id="UP000594121">
    <property type="component" value="Chromosome"/>
</dbReference>
<dbReference type="InterPro" id="IPR039261">
    <property type="entry name" value="FNR_nucleotide-bd"/>
</dbReference>
<dbReference type="InterPro" id="IPR019480">
    <property type="entry name" value="Dihydroorotate_DH_Fe-S-bd"/>
</dbReference>
<dbReference type="Pfam" id="PF10418">
    <property type="entry name" value="DHODB_Fe-S_bind"/>
    <property type="match status" value="1"/>
</dbReference>
<evidence type="ECO:0000256" key="7">
    <source>
        <dbReference type="ARBA" id="ARBA00022982"/>
    </source>
</evidence>
<keyword evidence="6" id="KW-0274">FAD</keyword>
<dbReference type="KEGG" id="thel:IG193_01490"/>